<keyword evidence="1" id="KW-0812">Transmembrane</keyword>
<comment type="caution">
    <text evidence="2">The sequence shown here is derived from an EMBL/GenBank/DDBJ whole genome shotgun (WGS) entry which is preliminary data.</text>
</comment>
<evidence type="ECO:0000313" key="2">
    <source>
        <dbReference type="EMBL" id="KAJ7013425.1"/>
    </source>
</evidence>
<proteinExistence type="predicted"/>
<keyword evidence="3" id="KW-1185">Reference proteome</keyword>
<evidence type="ECO:0000313" key="3">
    <source>
        <dbReference type="Proteomes" id="UP001164929"/>
    </source>
</evidence>
<evidence type="ECO:0008006" key="4">
    <source>
        <dbReference type="Google" id="ProtNLM"/>
    </source>
</evidence>
<sequence length="51" mass="5953">MEHQNSSSFCTVVLIWKERGRICDERTRRRKKRLIVVVVVVVVVVGSKRSL</sequence>
<accession>A0AAD6RQT5</accession>
<keyword evidence="1" id="KW-1133">Transmembrane helix</keyword>
<dbReference type="AlphaFoldDB" id="A0AAD6RQT5"/>
<protein>
    <recommendedName>
        <fullName evidence="4">Transmembrane protein</fullName>
    </recommendedName>
</protein>
<feature type="transmembrane region" description="Helical" evidence="1">
    <location>
        <begin position="34"/>
        <end position="50"/>
    </location>
</feature>
<organism evidence="2 3">
    <name type="scientific">Populus alba x Populus x berolinensis</name>
    <dbReference type="NCBI Taxonomy" id="444605"/>
    <lineage>
        <taxon>Eukaryota</taxon>
        <taxon>Viridiplantae</taxon>
        <taxon>Streptophyta</taxon>
        <taxon>Embryophyta</taxon>
        <taxon>Tracheophyta</taxon>
        <taxon>Spermatophyta</taxon>
        <taxon>Magnoliopsida</taxon>
        <taxon>eudicotyledons</taxon>
        <taxon>Gunneridae</taxon>
        <taxon>Pentapetalae</taxon>
        <taxon>rosids</taxon>
        <taxon>fabids</taxon>
        <taxon>Malpighiales</taxon>
        <taxon>Salicaceae</taxon>
        <taxon>Saliceae</taxon>
        <taxon>Populus</taxon>
    </lineage>
</organism>
<name>A0AAD6RQT5_9ROSI</name>
<gene>
    <name evidence="2" type="ORF">NC653_003186</name>
</gene>
<reference evidence="2 3" key="1">
    <citation type="journal article" date="2023" name="Mol. Ecol. Resour.">
        <title>Chromosome-level genome assembly of a triploid poplar Populus alba 'Berolinensis'.</title>
        <authorList>
            <person name="Chen S."/>
            <person name="Yu Y."/>
            <person name="Wang X."/>
            <person name="Wang S."/>
            <person name="Zhang T."/>
            <person name="Zhou Y."/>
            <person name="He R."/>
            <person name="Meng N."/>
            <person name="Wang Y."/>
            <person name="Liu W."/>
            <person name="Liu Z."/>
            <person name="Liu J."/>
            <person name="Guo Q."/>
            <person name="Huang H."/>
            <person name="Sederoff R.R."/>
            <person name="Wang G."/>
            <person name="Qu G."/>
            <person name="Chen S."/>
        </authorList>
    </citation>
    <scope>NUCLEOTIDE SEQUENCE [LARGE SCALE GENOMIC DNA]</scope>
    <source>
        <strain evidence="2">SC-2020</strain>
    </source>
</reference>
<dbReference type="EMBL" id="JAQIZT010000001">
    <property type="protein sequence ID" value="KAJ7013425.1"/>
    <property type="molecule type" value="Genomic_DNA"/>
</dbReference>
<keyword evidence="1" id="KW-0472">Membrane</keyword>
<dbReference type="Proteomes" id="UP001164929">
    <property type="component" value="Chromosome 1"/>
</dbReference>
<evidence type="ECO:0000256" key="1">
    <source>
        <dbReference type="SAM" id="Phobius"/>
    </source>
</evidence>